<dbReference type="PANTHER" id="PTHR44845">
    <property type="entry name" value="CARRIER DOMAIN-CONTAINING PROTEIN"/>
    <property type="match status" value="1"/>
</dbReference>
<protein>
    <submittedName>
        <fullName evidence="6">Linear gramicidin synthase subunit D-like isoform X1</fullName>
    </submittedName>
</protein>
<dbReference type="InterPro" id="IPR000873">
    <property type="entry name" value="AMP-dep_synth/lig_dom"/>
</dbReference>
<evidence type="ECO:0000313" key="7">
    <source>
        <dbReference type="Proteomes" id="UP000762676"/>
    </source>
</evidence>
<dbReference type="InterPro" id="IPR010080">
    <property type="entry name" value="Thioester_reductase-like_dom"/>
</dbReference>
<dbReference type="NCBIfam" id="TIGR01746">
    <property type="entry name" value="Thioester-redct"/>
    <property type="match status" value="1"/>
</dbReference>
<dbReference type="PANTHER" id="PTHR44845:SF6">
    <property type="entry name" value="BETA-ALANINE-ACTIVATING ENZYME"/>
    <property type="match status" value="1"/>
</dbReference>
<evidence type="ECO:0000256" key="2">
    <source>
        <dbReference type="ARBA" id="ARBA00022553"/>
    </source>
</evidence>
<dbReference type="Pfam" id="PF13193">
    <property type="entry name" value="AMP-binding_C"/>
    <property type="match status" value="1"/>
</dbReference>
<dbReference type="InterPro" id="IPR042099">
    <property type="entry name" value="ANL_N_sf"/>
</dbReference>
<accession>A0AAV4GXX2</accession>
<dbReference type="Proteomes" id="UP000762676">
    <property type="component" value="Unassembled WGS sequence"/>
</dbReference>
<dbReference type="CDD" id="cd05235">
    <property type="entry name" value="SDR_e1"/>
    <property type="match status" value="1"/>
</dbReference>
<dbReference type="EMBL" id="BMAT01005277">
    <property type="protein sequence ID" value="GFR90272.1"/>
    <property type="molecule type" value="Genomic_DNA"/>
</dbReference>
<dbReference type="Gene3D" id="3.40.50.12780">
    <property type="entry name" value="N-terminal domain of ligase-like"/>
    <property type="match status" value="1"/>
</dbReference>
<feature type="domain" description="AMP-binding enzyme C-terminal" evidence="5">
    <location>
        <begin position="403"/>
        <end position="476"/>
    </location>
</feature>
<dbReference type="Pfam" id="PF07993">
    <property type="entry name" value="NAD_binding_4"/>
    <property type="match status" value="1"/>
</dbReference>
<keyword evidence="7" id="KW-1185">Reference proteome</keyword>
<name>A0AAV4GXX2_9GAST</name>
<evidence type="ECO:0000313" key="6">
    <source>
        <dbReference type="EMBL" id="GFR90272.1"/>
    </source>
</evidence>
<keyword evidence="2" id="KW-0597">Phosphoprotein</keyword>
<evidence type="ECO:0000259" key="3">
    <source>
        <dbReference type="Pfam" id="PF00501"/>
    </source>
</evidence>
<dbReference type="SUPFAM" id="SSF56801">
    <property type="entry name" value="Acetyl-CoA synthetase-like"/>
    <property type="match status" value="1"/>
</dbReference>
<feature type="domain" description="AMP-dependent synthetase/ligase" evidence="3">
    <location>
        <begin position="2"/>
        <end position="342"/>
    </location>
</feature>
<reference evidence="6 7" key="1">
    <citation type="journal article" date="2021" name="Elife">
        <title>Chloroplast acquisition without the gene transfer in kleptoplastic sea slugs, Plakobranchus ocellatus.</title>
        <authorList>
            <person name="Maeda T."/>
            <person name="Takahashi S."/>
            <person name="Yoshida T."/>
            <person name="Shimamura S."/>
            <person name="Takaki Y."/>
            <person name="Nagai Y."/>
            <person name="Toyoda A."/>
            <person name="Suzuki Y."/>
            <person name="Arimoto A."/>
            <person name="Ishii H."/>
            <person name="Satoh N."/>
            <person name="Nishiyama T."/>
            <person name="Hasebe M."/>
            <person name="Maruyama T."/>
            <person name="Minagawa J."/>
            <person name="Obokata J."/>
            <person name="Shigenobu S."/>
        </authorList>
    </citation>
    <scope>NUCLEOTIDE SEQUENCE [LARGE SCALE GENOMIC DNA]</scope>
</reference>
<feature type="non-terminal residue" evidence="6">
    <location>
        <position position="935"/>
    </location>
</feature>
<keyword evidence="1" id="KW-0596">Phosphopantetheine</keyword>
<feature type="domain" description="Thioester reductase (TE)" evidence="4">
    <location>
        <begin position="556"/>
        <end position="804"/>
    </location>
</feature>
<proteinExistence type="predicted"/>
<comment type="caution">
    <text evidence="6">The sequence shown here is derived from an EMBL/GenBank/DDBJ whole genome shotgun (WGS) entry which is preliminary data.</text>
</comment>
<dbReference type="InterPro" id="IPR036291">
    <property type="entry name" value="NAD(P)-bd_dom_sf"/>
</dbReference>
<evidence type="ECO:0000259" key="5">
    <source>
        <dbReference type="Pfam" id="PF13193"/>
    </source>
</evidence>
<sequence length="935" mass="105879">MGAQAQSKVAIFLEKGMDFVVSYIAILQAGGGYLPIDTSYPEHLLESVLEDSEPTVVITCPELVSRLHSYPSNKVVVLKKDWQEALAKENIEKRLELKALPLSLDNLAYTVYSSGTTGKPKGIMCPHRGAVFSYYHRHENYPYFYEKDQSMRTKDASSNQQLYTGEEREGVNIFFVWEMLRPLLRNVTLYVITNHTIYDPPKLCSYLEDNKITRILFTPSLLETVINTQSGKRIQESFKTLRQVWFCGEVVTTSLLERCVELLPWVRFINLYSVSECHDVACEDLTAYYKNFKDSLMSRKFCPVGHILKGVEIVILDNEGNQQPVGKSGEIYVGGPTLAIGYVNRPKAQKERFIIRKNDDGDEIRLYRTGDWGYMLSDGSLEICGRVDSMVKVRGYSIEVQAIEACLLSLPMVKACVVIVCGEEGQDKFLVTYIVSKLETTKKEVRAELKKRLPFYMIPSYFVFLQSIPVLAASGKLDKKALPAFDSQLMDGVGAEGRPSTVTEVALSEMWIDVLRLKEIDIQESFFDLGGLDMQLRAFWRAFHHGHHYYRGRVLLTGATGFLGAFILRELLLHTKLTVYCLTREQPGVTMFDRVKTTLVQFGILSTDEKQNTPEQAKILEGLKYKTKALKGNVALMHLGLDEADYTYLCTDIDFVIHAAAAVNLVYPYSALHGPNVMGTANVIQFASTGKVKALHYISTDAIFPHGLKDCQENDDVTEFPDKLEDGYSQSKWVAEQLVSRARDRGLPVTIYRLGNMSGDSKQAYWNPQDFTLLMLQACCKTGLAPALDWDMEMTPVNFAAEVIVKLTQNPNIALSKTLHITNDRPMKSRQVFQWMNNHGYPLHLMEFKEWKVKVIEGLRANNGSEQPSAKLMEQVLESYAGDEKFLPNLSTYNTSAMQKVLRELGLLYPYTDEILLQTYFTKLSSRGTLKCRKI</sequence>
<dbReference type="InterPro" id="IPR045851">
    <property type="entry name" value="AMP-bd_C_sf"/>
</dbReference>
<evidence type="ECO:0000256" key="1">
    <source>
        <dbReference type="ARBA" id="ARBA00022450"/>
    </source>
</evidence>
<dbReference type="Gene3D" id="3.40.50.720">
    <property type="entry name" value="NAD(P)-binding Rossmann-like Domain"/>
    <property type="match status" value="1"/>
</dbReference>
<dbReference type="InterPro" id="IPR013120">
    <property type="entry name" value="FAR_NAD-bd"/>
</dbReference>
<dbReference type="Gene3D" id="3.30.300.30">
    <property type="match status" value="1"/>
</dbReference>
<dbReference type="InterPro" id="IPR025110">
    <property type="entry name" value="AMP-bd_C"/>
</dbReference>
<dbReference type="AlphaFoldDB" id="A0AAV4GXX2"/>
<dbReference type="Pfam" id="PF00501">
    <property type="entry name" value="AMP-binding"/>
    <property type="match status" value="1"/>
</dbReference>
<evidence type="ECO:0000259" key="4">
    <source>
        <dbReference type="Pfam" id="PF07993"/>
    </source>
</evidence>
<gene>
    <name evidence="6" type="ORF">ElyMa_002563700</name>
</gene>
<dbReference type="SUPFAM" id="SSF51735">
    <property type="entry name" value="NAD(P)-binding Rossmann-fold domains"/>
    <property type="match status" value="1"/>
</dbReference>
<dbReference type="CDD" id="cd05930">
    <property type="entry name" value="A_NRPS"/>
    <property type="match status" value="1"/>
</dbReference>
<organism evidence="6 7">
    <name type="scientific">Elysia marginata</name>
    <dbReference type="NCBI Taxonomy" id="1093978"/>
    <lineage>
        <taxon>Eukaryota</taxon>
        <taxon>Metazoa</taxon>
        <taxon>Spiralia</taxon>
        <taxon>Lophotrochozoa</taxon>
        <taxon>Mollusca</taxon>
        <taxon>Gastropoda</taxon>
        <taxon>Heterobranchia</taxon>
        <taxon>Euthyneura</taxon>
        <taxon>Panpulmonata</taxon>
        <taxon>Sacoglossa</taxon>
        <taxon>Placobranchoidea</taxon>
        <taxon>Plakobranchidae</taxon>
        <taxon>Elysia</taxon>
    </lineage>
</organism>